<dbReference type="InterPro" id="IPR002818">
    <property type="entry name" value="DJ-1/PfpI"/>
</dbReference>
<dbReference type="SMART" id="SM00642">
    <property type="entry name" value="Aamy"/>
    <property type="match status" value="1"/>
</dbReference>
<accession>A0AAD4I3H6</accession>
<keyword evidence="3" id="KW-1185">Reference proteome</keyword>
<dbReference type="AlphaFoldDB" id="A0AAD4I3H6"/>
<name>A0AAD4I3H6_9PEZI</name>
<sequence length="1007" mass="113493">MARHVAGHLWRLALDSVCNLNPELEDEGRLKERKIEREQEADMEQLDMDPLILRPPTPLPETLDWDETKTALKEKNQPEFVSDMGANEGGTIPDPVLEAFRHALEERERTHREKAIKVLAPPPKLYDFDLLNRRYEKFVLWLPGQIPSGRPPHLVLGSGSGRKFRTVAEQALERSEEHYALWELSPMAIDPPLENGAVYHYRFKVQNTLPKAFQSNLLIADPFAYTVNYRVYWNLRSQYMDELSQPTAVIKYRDGHLWPCDVTGTEQGRVRTPSSDALSPNSQLVMYELPLPWAWGAKDEEGDEVGIGTFAEIGSLFEGSRRDVFDVGHGILSELGINALQLLPIADARIKQGRRWATANYFSPDTKLGSAPELARQSEILQSYGVRLFINVSMSFGDDPYQFADFEAFHIRPADEPENPDSYASGGGFRNSFGCKSWRYINPLENTYDPETGTTARFVHPARVFHRAHLCRWMSDFGLGGILVDDPSNIGSWDFLREYHGAAWKLYHGRPDGQGLDPSKFLVVGQDPKMHGGMLFGENGNDSKCLDALWNEPWQVRLRAVIVDRSFDGEDFETTVRRLVDCREDPFDGTWRFRDGAQAINLITSHDHKGFGRERLCNFLWNHGVGSAEAADETERRAKLAFVCLLTSVGVPMIFAGEEFGEEQYSSLGSHWIRDYIDWERLGDPKQAWRRRLFDYVSTLVRLRTTCPALHGDDTEFIHFDRSRGSRVVAWVRGLRTRTPVVVVANFSDEDTPGPEYLSPTGLRRSDPKIRSQERNANRSLSVGYVVYHGYTILDVFGPLQFLSDLSWPFNITLSVIANATGPVHSRPPLHYGMDMSKMIDAQLVATHSFETAPPVDVLVVPGGIGDLALLEHNDRSVEDFVASRFDATEYVLSVCTGAGFLARAGVLDGRRATATKGVWASVTKYGTNVTWVPSARWVQDGKVWTSSGVSTGMDMMVAFLRHVYGDPVVNKSVNDIEYAPVVDPEWDPYSVIQKVRHPGSDAVYVC</sequence>
<gene>
    <name evidence="2" type="ORF">NEMBOFW57_001118</name>
</gene>
<dbReference type="Proteomes" id="UP001197093">
    <property type="component" value="Unassembled WGS sequence"/>
</dbReference>
<dbReference type="PANTHER" id="PTHR43130:SF15">
    <property type="entry name" value="THIJ_PFPI FAMILY PROTEIN (AFU_ORTHOLOGUE AFUA_5G14240)"/>
    <property type="match status" value="1"/>
</dbReference>
<dbReference type="GO" id="GO:0005975">
    <property type="term" value="P:carbohydrate metabolic process"/>
    <property type="evidence" value="ECO:0007669"/>
    <property type="project" value="InterPro"/>
</dbReference>
<reference evidence="2" key="1">
    <citation type="submission" date="2023-02" db="EMBL/GenBank/DDBJ databases">
        <authorList>
            <person name="Palmer J.M."/>
        </authorList>
    </citation>
    <scope>NUCLEOTIDE SEQUENCE</scope>
    <source>
        <strain evidence="2">FW57</strain>
    </source>
</reference>
<organism evidence="2 3">
    <name type="scientific">Staphylotrichum longicolle</name>
    <dbReference type="NCBI Taxonomy" id="669026"/>
    <lineage>
        <taxon>Eukaryota</taxon>
        <taxon>Fungi</taxon>
        <taxon>Dikarya</taxon>
        <taxon>Ascomycota</taxon>
        <taxon>Pezizomycotina</taxon>
        <taxon>Sordariomycetes</taxon>
        <taxon>Sordariomycetidae</taxon>
        <taxon>Sordariales</taxon>
        <taxon>Chaetomiaceae</taxon>
        <taxon>Staphylotrichum</taxon>
    </lineage>
</organism>
<dbReference type="CDD" id="cd03139">
    <property type="entry name" value="GATase1_PfpI_2"/>
    <property type="match status" value="1"/>
</dbReference>
<comment type="caution">
    <text evidence="2">The sequence shown here is derived from an EMBL/GenBank/DDBJ whole genome shotgun (WGS) entry which is preliminary data.</text>
</comment>
<dbReference type="InterPro" id="IPR052158">
    <property type="entry name" value="INH-QAR"/>
</dbReference>
<dbReference type="InterPro" id="IPR006047">
    <property type="entry name" value="GH13_cat_dom"/>
</dbReference>
<dbReference type="SUPFAM" id="SSF51445">
    <property type="entry name" value="(Trans)glycosidases"/>
    <property type="match status" value="1"/>
</dbReference>
<dbReference type="Gene3D" id="3.40.50.880">
    <property type="match status" value="1"/>
</dbReference>
<dbReference type="Gene3D" id="3.20.20.80">
    <property type="entry name" value="Glycosidases"/>
    <property type="match status" value="1"/>
</dbReference>
<dbReference type="InterPro" id="IPR029062">
    <property type="entry name" value="Class_I_gatase-like"/>
</dbReference>
<feature type="domain" description="Glycosyl hydrolase family 13 catalytic" evidence="1">
    <location>
        <begin position="323"/>
        <end position="704"/>
    </location>
</feature>
<evidence type="ECO:0000313" key="3">
    <source>
        <dbReference type="Proteomes" id="UP001197093"/>
    </source>
</evidence>
<dbReference type="Pfam" id="PF01965">
    <property type="entry name" value="DJ-1_PfpI"/>
    <property type="match status" value="1"/>
</dbReference>
<protein>
    <recommendedName>
        <fullName evidence="1">Glycosyl hydrolase family 13 catalytic domain-containing protein</fullName>
    </recommendedName>
</protein>
<evidence type="ECO:0000313" key="2">
    <source>
        <dbReference type="EMBL" id="KAG7291108.1"/>
    </source>
</evidence>
<proteinExistence type="predicted"/>
<dbReference type="InterPro" id="IPR017853">
    <property type="entry name" value="GH"/>
</dbReference>
<dbReference type="SUPFAM" id="SSF52317">
    <property type="entry name" value="Class I glutamine amidotransferase-like"/>
    <property type="match status" value="1"/>
</dbReference>
<dbReference type="PANTHER" id="PTHR43130">
    <property type="entry name" value="ARAC-FAMILY TRANSCRIPTIONAL REGULATOR"/>
    <property type="match status" value="1"/>
</dbReference>
<evidence type="ECO:0000259" key="1">
    <source>
        <dbReference type="SMART" id="SM00642"/>
    </source>
</evidence>
<dbReference type="EMBL" id="JAHCVI010000001">
    <property type="protein sequence ID" value="KAG7291108.1"/>
    <property type="molecule type" value="Genomic_DNA"/>
</dbReference>